<name>A0A7X9DKV7_UNCKA</name>
<accession>A0A7X9DKV7</accession>
<feature type="transmembrane region" description="Helical" evidence="2">
    <location>
        <begin position="21"/>
        <end position="40"/>
    </location>
</feature>
<protein>
    <submittedName>
        <fullName evidence="3">Type 4a pilus biogenesis protein PilO</fullName>
    </submittedName>
</protein>
<evidence type="ECO:0000256" key="2">
    <source>
        <dbReference type="SAM" id="Phobius"/>
    </source>
</evidence>
<gene>
    <name evidence="3" type="primary">pilO</name>
    <name evidence="3" type="ORF">GYA27_04080</name>
</gene>
<feature type="region of interest" description="Disordered" evidence="1">
    <location>
        <begin position="237"/>
        <end position="265"/>
    </location>
</feature>
<organism evidence="3 4">
    <name type="scientific">candidate division WWE3 bacterium</name>
    <dbReference type="NCBI Taxonomy" id="2053526"/>
    <lineage>
        <taxon>Bacteria</taxon>
        <taxon>Katanobacteria</taxon>
    </lineage>
</organism>
<keyword evidence="2" id="KW-0472">Membrane</keyword>
<dbReference type="InterPro" id="IPR007445">
    <property type="entry name" value="PilO"/>
</dbReference>
<sequence length="265" mass="29257">MPNKLDIKIDTSALKDTVMNFIVPLVCFGVSAGLVLFIIYPSIQKMPQLKSDLQSKTSLRMQLDTKVAKLNKLTDYKSVLEEDLVLLDRVLVSEDNVPYLLNQVDNITRGAGFTLSKLNYGLGGAADTESGDTGAEFVAVNLGVTGTYEQLIHFLQNMEKAARLVNVSNYRYAIAGSDIADSTLALSFLIYSPYLQVNSTATTDDPIQLDITDPSFVSMLNYLKGFTFYENMAPSETVKAEERPIEEIENTEEPENTETTPTPTL</sequence>
<keyword evidence="2" id="KW-0812">Transmembrane</keyword>
<comment type="caution">
    <text evidence="3">The sequence shown here is derived from an EMBL/GenBank/DDBJ whole genome shotgun (WGS) entry which is preliminary data.</text>
</comment>
<dbReference type="InterPro" id="IPR014717">
    <property type="entry name" value="Transl_elong_EF1B/ribsomal_bS6"/>
</dbReference>
<dbReference type="GO" id="GO:0043683">
    <property type="term" value="P:type IV pilus assembly"/>
    <property type="evidence" value="ECO:0007669"/>
    <property type="project" value="InterPro"/>
</dbReference>
<reference evidence="3 4" key="1">
    <citation type="journal article" date="2020" name="Biotechnol. Biofuels">
        <title>New insights from the biogas microbiome by comprehensive genome-resolved metagenomics of nearly 1600 species originating from multiple anaerobic digesters.</title>
        <authorList>
            <person name="Campanaro S."/>
            <person name="Treu L."/>
            <person name="Rodriguez-R L.M."/>
            <person name="Kovalovszki A."/>
            <person name="Ziels R.M."/>
            <person name="Maus I."/>
            <person name="Zhu X."/>
            <person name="Kougias P.G."/>
            <person name="Basile A."/>
            <person name="Luo G."/>
            <person name="Schluter A."/>
            <person name="Konstantinidis K.T."/>
            <person name="Angelidaki I."/>
        </authorList>
    </citation>
    <scope>NUCLEOTIDE SEQUENCE [LARGE SCALE GENOMIC DNA]</scope>
    <source>
        <strain evidence="3">AS27yjCOA_165</strain>
    </source>
</reference>
<dbReference type="GO" id="GO:0043107">
    <property type="term" value="P:type IV pilus-dependent motility"/>
    <property type="evidence" value="ECO:0007669"/>
    <property type="project" value="InterPro"/>
</dbReference>
<dbReference type="EMBL" id="JAAZNL010000050">
    <property type="protein sequence ID" value="NMB70350.1"/>
    <property type="molecule type" value="Genomic_DNA"/>
</dbReference>
<dbReference type="Pfam" id="PF04350">
    <property type="entry name" value="PilO"/>
    <property type="match status" value="1"/>
</dbReference>
<evidence type="ECO:0000256" key="1">
    <source>
        <dbReference type="SAM" id="MobiDB-lite"/>
    </source>
</evidence>
<feature type="compositionally biased region" description="Acidic residues" evidence="1">
    <location>
        <begin position="247"/>
        <end position="256"/>
    </location>
</feature>
<proteinExistence type="predicted"/>
<dbReference type="Proteomes" id="UP000526033">
    <property type="component" value="Unassembled WGS sequence"/>
</dbReference>
<dbReference type="Gene3D" id="3.30.70.60">
    <property type="match status" value="1"/>
</dbReference>
<keyword evidence="2" id="KW-1133">Transmembrane helix</keyword>
<evidence type="ECO:0000313" key="4">
    <source>
        <dbReference type="Proteomes" id="UP000526033"/>
    </source>
</evidence>
<dbReference type="AlphaFoldDB" id="A0A7X9DKV7"/>
<evidence type="ECO:0000313" key="3">
    <source>
        <dbReference type="EMBL" id="NMB70350.1"/>
    </source>
</evidence>